<dbReference type="InterPro" id="IPR008183">
    <property type="entry name" value="Aldose_1/G6P_1-epimerase"/>
</dbReference>
<keyword evidence="2" id="KW-1185">Reference proteome</keyword>
<protein>
    <submittedName>
        <fullName evidence="1">Aldose 1-epimerase</fullName>
    </submittedName>
</protein>
<dbReference type="GO" id="GO:0006006">
    <property type="term" value="P:glucose metabolic process"/>
    <property type="evidence" value="ECO:0007669"/>
    <property type="project" value="TreeGrafter"/>
</dbReference>
<dbReference type="Proteomes" id="UP001201262">
    <property type="component" value="Unassembled WGS sequence"/>
</dbReference>
<dbReference type="PROSITE" id="PS00545">
    <property type="entry name" value="ALDOSE_1_EPIMERASE"/>
    <property type="match status" value="1"/>
</dbReference>
<dbReference type="InterPro" id="IPR011013">
    <property type="entry name" value="Gal_mutarotase_sf_dom"/>
</dbReference>
<comment type="caution">
    <text evidence="1">The sequence shown here is derived from an EMBL/GenBank/DDBJ whole genome shotgun (WGS) entry which is preliminary data.</text>
</comment>
<gene>
    <name evidence="1" type="ORF">BGW36DRAFT_402351</name>
</gene>
<name>A0AAD4KEF4_9EURO</name>
<dbReference type="PANTHER" id="PTHR10091:SF0">
    <property type="entry name" value="GALACTOSE MUTAROTASE"/>
    <property type="match status" value="1"/>
</dbReference>
<dbReference type="GeneID" id="70249142"/>
<dbReference type="GO" id="GO:0030246">
    <property type="term" value="F:carbohydrate binding"/>
    <property type="evidence" value="ECO:0007669"/>
    <property type="project" value="InterPro"/>
</dbReference>
<organism evidence="1 2">
    <name type="scientific">Talaromyces proteolyticus</name>
    <dbReference type="NCBI Taxonomy" id="1131652"/>
    <lineage>
        <taxon>Eukaryota</taxon>
        <taxon>Fungi</taxon>
        <taxon>Dikarya</taxon>
        <taxon>Ascomycota</taxon>
        <taxon>Pezizomycotina</taxon>
        <taxon>Eurotiomycetes</taxon>
        <taxon>Eurotiomycetidae</taxon>
        <taxon>Eurotiales</taxon>
        <taxon>Trichocomaceae</taxon>
        <taxon>Talaromyces</taxon>
        <taxon>Talaromyces sect. Bacilispori</taxon>
    </lineage>
</organism>
<proteinExistence type="predicted"/>
<dbReference type="GO" id="GO:0033499">
    <property type="term" value="P:galactose catabolic process via UDP-galactose, Leloir pathway"/>
    <property type="evidence" value="ECO:0007669"/>
    <property type="project" value="TreeGrafter"/>
</dbReference>
<dbReference type="AlphaFoldDB" id="A0AAD4KEF4"/>
<evidence type="ECO:0000313" key="2">
    <source>
        <dbReference type="Proteomes" id="UP001201262"/>
    </source>
</evidence>
<dbReference type="InterPro" id="IPR014718">
    <property type="entry name" value="GH-type_carb-bd"/>
</dbReference>
<dbReference type="EMBL" id="JAJTJA010000017">
    <property type="protein sequence ID" value="KAH8688857.1"/>
    <property type="molecule type" value="Genomic_DNA"/>
</dbReference>
<sequence>MADSAFTFLPLGAIIQEFNIDGTNIVQGFRTQDDYVKHNSPFFGATVGRVANRLKNAQLENVNGQTYSLAANDAPNALHGGPQGWDKKVFAGPKAVSRGGKEGVFFKYVSKHGEENYPGTVEVRVWYTAGKEEGKTVLVTEYEAELVGDEVEETAVNITNHSYFNISGAPTIAGTTAQLATDLCLPLDDTSIPFGHVDRFSKVDVARPFVLGTKENEVDDCFLIETDPTKVPLDTRDQPVRLLGSFSHDDTKIHLEVYSTEPAFQFYTGNGIDVPAVNGVPARGKYAGFCVEPSRYVNAANVPAWRHMTLLKRGQVYGSKIVYKAWRDTQSAS</sequence>
<dbReference type="PANTHER" id="PTHR10091">
    <property type="entry name" value="ALDOSE-1-EPIMERASE"/>
    <property type="match status" value="1"/>
</dbReference>
<dbReference type="RefSeq" id="XP_046065329.1">
    <property type="nucleotide sequence ID" value="XM_046218855.1"/>
</dbReference>
<accession>A0AAD4KEF4</accession>
<dbReference type="GO" id="GO:0004034">
    <property type="term" value="F:aldose 1-epimerase activity"/>
    <property type="evidence" value="ECO:0007669"/>
    <property type="project" value="TreeGrafter"/>
</dbReference>
<dbReference type="SUPFAM" id="SSF74650">
    <property type="entry name" value="Galactose mutarotase-like"/>
    <property type="match status" value="1"/>
</dbReference>
<dbReference type="Gene3D" id="2.70.98.10">
    <property type="match status" value="1"/>
</dbReference>
<dbReference type="Pfam" id="PF01263">
    <property type="entry name" value="Aldose_epim"/>
    <property type="match status" value="1"/>
</dbReference>
<evidence type="ECO:0000313" key="1">
    <source>
        <dbReference type="EMBL" id="KAH8688857.1"/>
    </source>
</evidence>
<dbReference type="InterPro" id="IPR018052">
    <property type="entry name" value="Ald1_epimerase_CS"/>
</dbReference>
<dbReference type="FunFam" id="2.70.98.10:FF:000015">
    <property type="entry name" value="Aldose 1-epimerase, putative"/>
    <property type="match status" value="1"/>
</dbReference>
<reference evidence="1" key="1">
    <citation type="submission" date="2021-12" db="EMBL/GenBank/DDBJ databases">
        <title>Convergent genome expansion in fungi linked to evolution of root-endophyte symbiosis.</title>
        <authorList>
            <consortium name="DOE Joint Genome Institute"/>
            <person name="Ke Y.-H."/>
            <person name="Bonito G."/>
            <person name="Liao H.-L."/>
            <person name="Looney B."/>
            <person name="Rojas-Flechas A."/>
            <person name="Nash J."/>
            <person name="Hameed K."/>
            <person name="Schadt C."/>
            <person name="Martin F."/>
            <person name="Crous P.W."/>
            <person name="Miettinen O."/>
            <person name="Magnuson J.K."/>
            <person name="Labbe J."/>
            <person name="Jacobson D."/>
            <person name="Doktycz M.J."/>
            <person name="Veneault-Fourrey C."/>
            <person name="Kuo A."/>
            <person name="Mondo S."/>
            <person name="Calhoun S."/>
            <person name="Riley R."/>
            <person name="Ohm R."/>
            <person name="LaButti K."/>
            <person name="Andreopoulos B."/>
            <person name="Pangilinan J."/>
            <person name="Nolan M."/>
            <person name="Tritt A."/>
            <person name="Clum A."/>
            <person name="Lipzen A."/>
            <person name="Daum C."/>
            <person name="Barry K."/>
            <person name="Grigoriev I.V."/>
            <person name="Vilgalys R."/>
        </authorList>
    </citation>
    <scope>NUCLEOTIDE SEQUENCE</scope>
    <source>
        <strain evidence="1">PMI_201</strain>
    </source>
</reference>